<sequence>MSSTGPSNPTTTDYFVYTALLAPAAAKPVSYATPFYYCRIHVSTPTINHPMKFKLRRYDSDVGLWKSMAVSVQEPAERGRLLPITHTPSEVLFHCTTKVITLGNAAVGWVDLWRGILLCDDVLDQHPVLRDLLLPKPVRSNRKSWIKYVQDTASSCIKYVEMVTRPGDPPPRQRRRPPQHSEMTLSYSKMRWHRFRTGFTLLPF</sequence>
<evidence type="ECO:0000259" key="1">
    <source>
        <dbReference type="Pfam" id="PF07762"/>
    </source>
</evidence>
<protein>
    <recommendedName>
        <fullName evidence="1">DUF1618 domain-containing protein</fullName>
    </recommendedName>
</protein>
<reference evidence="2" key="2">
    <citation type="submission" date="2015-06" db="UniProtKB">
        <authorList>
            <consortium name="EnsemblPlants"/>
        </authorList>
    </citation>
    <scope>IDENTIFICATION</scope>
</reference>
<dbReference type="Pfam" id="PF07762">
    <property type="entry name" value="DUF1618"/>
    <property type="match status" value="1"/>
</dbReference>
<dbReference type="HOGENOM" id="CLU_1345146_0_0_1"/>
<evidence type="ECO:0000313" key="3">
    <source>
        <dbReference type="Proteomes" id="UP000008022"/>
    </source>
</evidence>
<dbReference type="PANTHER" id="PTHR33074">
    <property type="entry name" value="EXPRESSED PROTEIN-RELATED"/>
    <property type="match status" value="1"/>
</dbReference>
<dbReference type="Proteomes" id="UP000008022">
    <property type="component" value="Unassembled WGS sequence"/>
</dbReference>
<dbReference type="EnsemblPlants" id="ORUFI04G02220.1">
    <property type="protein sequence ID" value="ORUFI04G02220.1"/>
    <property type="gene ID" value="ORUFI04G02220"/>
</dbReference>
<name>A0A0E0P513_ORYRU</name>
<evidence type="ECO:0000313" key="2">
    <source>
        <dbReference type="EnsemblPlants" id="ORUFI04G02220.1"/>
    </source>
</evidence>
<keyword evidence="3" id="KW-1185">Reference proteome</keyword>
<dbReference type="Gene3D" id="1.10.260.200">
    <property type="match status" value="1"/>
</dbReference>
<dbReference type="AlphaFoldDB" id="A0A0E0P513"/>
<dbReference type="Gramene" id="ORUFI04G02220.1">
    <property type="protein sequence ID" value="ORUFI04G02220.1"/>
    <property type="gene ID" value="ORUFI04G02220"/>
</dbReference>
<feature type="domain" description="DUF1618" evidence="1">
    <location>
        <begin position="109"/>
        <end position="193"/>
    </location>
</feature>
<dbReference type="PANTHER" id="PTHR33074:SF63">
    <property type="entry name" value="OS02G0113300 PROTEIN"/>
    <property type="match status" value="1"/>
</dbReference>
<reference evidence="3" key="1">
    <citation type="submission" date="2013-06" db="EMBL/GenBank/DDBJ databases">
        <authorList>
            <person name="Zhao Q."/>
        </authorList>
    </citation>
    <scope>NUCLEOTIDE SEQUENCE</scope>
    <source>
        <strain evidence="3">cv. W1943</strain>
    </source>
</reference>
<accession>A0A0E0P513</accession>
<proteinExistence type="predicted"/>
<organism evidence="2 3">
    <name type="scientific">Oryza rufipogon</name>
    <name type="common">Brownbeard rice</name>
    <name type="synonym">Asian wild rice</name>
    <dbReference type="NCBI Taxonomy" id="4529"/>
    <lineage>
        <taxon>Eukaryota</taxon>
        <taxon>Viridiplantae</taxon>
        <taxon>Streptophyta</taxon>
        <taxon>Embryophyta</taxon>
        <taxon>Tracheophyta</taxon>
        <taxon>Spermatophyta</taxon>
        <taxon>Magnoliopsida</taxon>
        <taxon>Liliopsida</taxon>
        <taxon>Poales</taxon>
        <taxon>Poaceae</taxon>
        <taxon>BOP clade</taxon>
        <taxon>Oryzoideae</taxon>
        <taxon>Oryzeae</taxon>
        <taxon>Oryzinae</taxon>
        <taxon>Oryza</taxon>
    </lineage>
</organism>
<dbReference type="InterPro" id="IPR011676">
    <property type="entry name" value="DUF1618"/>
</dbReference>